<dbReference type="EMBL" id="PVMZ01000004">
    <property type="protein sequence ID" value="PRX22694.1"/>
    <property type="molecule type" value="Genomic_DNA"/>
</dbReference>
<dbReference type="Proteomes" id="UP000239415">
    <property type="component" value="Unassembled WGS sequence"/>
</dbReference>
<gene>
    <name evidence="1" type="ORF">CLV67_104222</name>
</gene>
<evidence type="ECO:0000313" key="2">
    <source>
        <dbReference type="Proteomes" id="UP000239415"/>
    </source>
</evidence>
<keyword evidence="2" id="KW-1185">Reference proteome</keyword>
<reference evidence="1 2" key="1">
    <citation type="submission" date="2018-03" db="EMBL/GenBank/DDBJ databases">
        <title>Genomic Encyclopedia of Archaeal and Bacterial Type Strains, Phase II (KMG-II): from individual species to whole genera.</title>
        <authorList>
            <person name="Goeker M."/>
        </authorList>
    </citation>
    <scope>NUCLEOTIDE SEQUENCE [LARGE SCALE GENOMIC DNA]</scope>
    <source>
        <strain evidence="1 2">DSM 43146</strain>
    </source>
</reference>
<sequence length="99" mass="10719">MSADGDYEEHILLTARSLRYCGSMTYPHSMQQNAIRPAATPGRWLTCSDDVLELGELDDTSPHATVSALFRAGRTEISGPQRGAGLEEIPGQLGLFQPS</sequence>
<proteinExistence type="predicted"/>
<dbReference type="AlphaFoldDB" id="A0A2T0KGX2"/>
<evidence type="ECO:0000313" key="1">
    <source>
        <dbReference type="EMBL" id="PRX22694.1"/>
    </source>
</evidence>
<name>A0A2T0KGX2_9ACTN</name>
<accession>A0A2T0KGX2</accession>
<protein>
    <submittedName>
        <fullName evidence="1">Uncharacterized protein</fullName>
    </submittedName>
</protein>
<comment type="caution">
    <text evidence="1">The sequence shown here is derived from an EMBL/GenBank/DDBJ whole genome shotgun (WGS) entry which is preliminary data.</text>
</comment>
<dbReference type="RefSeq" id="WP_106317560.1">
    <property type="nucleotide sequence ID" value="NZ_BOMO01000020.1"/>
</dbReference>
<organism evidence="1 2">
    <name type="scientific">Actinoplanes italicus</name>
    <dbReference type="NCBI Taxonomy" id="113567"/>
    <lineage>
        <taxon>Bacteria</taxon>
        <taxon>Bacillati</taxon>
        <taxon>Actinomycetota</taxon>
        <taxon>Actinomycetes</taxon>
        <taxon>Micromonosporales</taxon>
        <taxon>Micromonosporaceae</taxon>
        <taxon>Actinoplanes</taxon>
    </lineage>
</organism>